<comment type="catalytic activity">
    <reaction evidence="9 10">
        <text>O-phospho-L-threonyl-[protein] + H2O = L-threonyl-[protein] + phosphate</text>
        <dbReference type="Rhea" id="RHEA:47004"/>
        <dbReference type="Rhea" id="RHEA-COMP:11060"/>
        <dbReference type="Rhea" id="RHEA-COMP:11605"/>
        <dbReference type="ChEBI" id="CHEBI:15377"/>
        <dbReference type="ChEBI" id="CHEBI:30013"/>
        <dbReference type="ChEBI" id="CHEBI:43474"/>
        <dbReference type="ChEBI" id="CHEBI:61977"/>
        <dbReference type="EC" id="3.1.3.16"/>
    </reaction>
</comment>
<evidence type="ECO:0000256" key="5">
    <source>
        <dbReference type="ARBA" id="ARBA00022801"/>
    </source>
</evidence>
<dbReference type="SMART" id="SM00156">
    <property type="entry name" value="PP2Ac"/>
    <property type="match status" value="1"/>
</dbReference>
<evidence type="ECO:0000256" key="7">
    <source>
        <dbReference type="ARBA" id="ARBA00023211"/>
    </source>
</evidence>
<evidence type="ECO:0000256" key="11">
    <source>
        <dbReference type="SAM" id="MobiDB-lite"/>
    </source>
</evidence>
<dbReference type="PIRSF" id="PIRSF000912">
    <property type="entry name" value="PPEF"/>
    <property type="match status" value="1"/>
</dbReference>
<comment type="cofactor">
    <cofactor evidence="1">
        <name>Mn(2+)</name>
        <dbReference type="ChEBI" id="CHEBI:29035"/>
    </cofactor>
</comment>
<feature type="domain" description="EF-hand" evidence="12">
    <location>
        <begin position="594"/>
        <end position="629"/>
    </location>
</feature>
<keyword evidence="4" id="KW-0677">Repeat</keyword>
<sequence>WKAAKQQSSKAAKQQSSKAAKQQSSKAAKQQSSKAAKQQSSKAAKQQKQQSSKAAKQPSLKPLLKSRSEKRNANSAAAAATTAANARSKSSNRSSSWASGIRLRTGGMGCGPSSSDDASASGDSKEKDAASAGEISIRSAVLIQKWYRRYKARLEARRRTTWMIYQSIEYSSESSQLHLYNFFNDMLSLTGVGGGGHPSGAAAAEPLKTCVVGHRRFTERLRQLSQEEEDRELLDLTSFADLSVEKSYRGPHLTFPLSASHVQLMIDSFRQGGQLHPRYLLQLLHETRLALRAKPNVHSASTSISKQVTVIGDLHGKLDDLLIVFYKNGLPDITNPYVFNGDFVDRGANSVEVAALLFACQLVWPTAVCVNRGNHEDHVMNCRYGFIKEVQTKYRHSASKIVKLFAEVFAWMPLATLIDDRILVAHGGISDKLDLELLRRLDRHRYLSALRPPGNDGEKVDYLEWRQVLDLLWSDPKPQAGCRPNTFRGGGCYFGPDVTESFLRKNKLTLLVRSHECKQDGYEFCHDGAVLTVFSASNYYEEGSNRGAYVKFDSSGKPHIVQYMASRSRRLPVGRRLSTVEEGALKGLRARVLASKTELLAAFQRLDPGRTGAIRLADWCQAMDETLRLDLPWRTLRPHLAELNKSGRLLYMTCFERVALDAGRLAGTKEVAASLTEAVYKNKEELETIFRIMDKDSSGQISLEEFRDSCRVLSEATGRQMADAEVEAMAKAMDLNNDGYIDFNEFLEAFRIVDNQTVRLVGTAAALGAPKQ</sequence>
<feature type="compositionally biased region" description="Low complexity" evidence="11">
    <location>
        <begin position="73"/>
        <end position="99"/>
    </location>
</feature>
<name>A0A1I8IY93_9PLAT</name>
<evidence type="ECO:0000313" key="13">
    <source>
        <dbReference type="Proteomes" id="UP000095280"/>
    </source>
</evidence>
<evidence type="ECO:0000256" key="6">
    <source>
        <dbReference type="ARBA" id="ARBA00022837"/>
    </source>
</evidence>
<evidence type="ECO:0000256" key="4">
    <source>
        <dbReference type="ARBA" id="ARBA00022737"/>
    </source>
</evidence>
<dbReference type="InterPro" id="IPR029052">
    <property type="entry name" value="Metallo-depent_PP-like"/>
</dbReference>
<dbReference type="PANTHER" id="PTHR45668:SF3">
    <property type="entry name" value="SERINE_THREONINE-PROTEIN PHOSPHATASE RDGC"/>
    <property type="match status" value="1"/>
</dbReference>
<accession>A0A1I8IY93</accession>
<dbReference type="AlphaFoldDB" id="A0A1I8IY93"/>
<dbReference type="InterPro" id="IPR002048">
    <property type="entry name" value="EF_hand_dom"/>
</dbReference>
<dbReference type="SMART" id="SM00054">
    <property type="entry name" value="EFh"/>
    <property type="match status" value="3"/>
</dbReference>
<dbReference type="Proteomes" id="UP000095280">
    <property type="component" value="Unplaced"/>
</dbReference>
<dbReference type="InterPro" id="IPR004843">
    <property type="entry name" value="Calcineurin-like_PHP"/>
</dbReference>
<dbReference type="Pfam" id="PF00149">
    <property type="entry name" value="Metallophos"/>
    <property type="match status" value="1"/>
</dbReference>
<feature type="region of interest" description="Disordered" evidence="11">
    <location>
        <begin position="1"/>
        <end position="130"/>
    </location>
</feature>
<proteinExistence type="inferred from homology"/>
<comment type="catalytic activity">
    <reaction evidence="8">
        <text>O-phospho-L-seryl-[protein] + H2O = L-seryl-[protein] + phosphate</text>
        <dbReference type="Rhea" id="RHEA:20629"/>
        <dbReference type="Rhea" id="RHEA-COMP:9863"/>
        <dbReference type="Rhea" id="RHEA-COMP:11604"/>
        <dbReference type="ChEBI" id="CHEBI:15377"/>
        <dbReference type="ChEBI" id="CHEBI:29999"/>
        <dbReference type="ChEBI" id="CHEBI:43474"/>
        <dbReference type="ChEBI" id="CHEBI:83421"/>
        <dbReference type="EC" id="3.1.3.16"/>
    </reaction>
</comment>
<dbReference type="InterPro" id="IPR051134">
    <property type="entry name" value="PPP_phosphatase"/>
</dbReference>
<dbReference type="InterPro" id="IPR006186">
    <property type="entry name" value="Ser/Thr-sp_prot-phosphatase"/>
</dbReference>
<keyword evidence="3" id="KW-0479">Metal-binding</keyword>
<feature type="domain" description="EF-hand" evidence="12">
    <location>
        <begin position="721"/>
        <end position="756"/>
    </location>
</feature>
<dbReference type="Gene3D" id="3.60.21.10">
    <property type="match status" value="1"/>
</dbReference>
<organism evidence="13 14">
    <name type="scientific">Macrostomum lignano</name>
    <dbReference type="NCBI Taxonomy" id="282301"/>
    <lineage>
        <taxon>Eukaryota</taxon>
        <taxon>Metazoa</taxon>
        <taxon>Spiralia</taxon>
        <taxon>Lophotrochozoa</taxon>
        <taxon>Platyhelminthes</taxon>
        <taxon>Rhabditophora</taxon>
        <taxon>Macrostomorpha</taxon>
        <taxon>Macrostomida</taxon>
        <taxon>Macrostomidae</taxon>
        <taxon>Macrostomum</taxon>
    </lineage>
</organism>
<feature type="compositionally biased region" description="Low complexity" evidence="11">
    <location>
        <begin position="1"/>
        <end position="57"/>
    </location>
</feature>
<keyword evidence="6" id="KW-0106">Calcium</keyword>
<evidence type="ECO:0000256" key="3">
    <source>
        <dbReference type="ARBA" id="ARBA00022723"/>
    </source>
</evidence>
<dbReference type="PANTHER" id="PTHR45668">
    <property type="entry name" value="SERINE/THREONINE-PROTEIN PHOSPHATASE 5-RELATED"/>
    <property type="match status" value="1"/>
</dbReference>
<evidence type="ECO:0000256" key="2">
    <source>
        <dbReference type="ARBA" id="ARBA00008294"/>
    </source>
</evidence>
<protein>
    <recommendedName>
        <fullName evidence="10">Serine/threonine-protein phosphatase</fullName>
        <ecNumber evidence="10">3.1.3.16</ecNumber>
    </recommendedName>
</protein>
<dbReference type="Pfam" id="PF08321">
    <property type="entry name" value="PPP5"/>
    <property type="match status" value="1"/>
</dbReference>
<dbReference type="PROSITE" id="PS00125">
    <property type="entry name" value="SER_THR_PHOSPHATASE"/>
    <property type="match status" value="1"/>
</dbReference>
<evidence type="ECO:0000256" key="8">
    <source>
        <dbReference type="ARBA" id="ARBA00047761"/>
    </source>
</evidence>
<evidence type="ECO:0000259" key="12">
    <source>
        <dbReference type="PROSITE" id="PS50222"/>
    </source>
</evidence>
<dbReference type="PRINTS" id="PR00114">
    <property type="entry name" value="STPHPHTASE"/>
</dbReference>
<dbReference type="InterPro" id="IPR011992">
    <property type="entry name" value="EF-hand-dom_pair"/>
</dbReference>
<dbReference type="SUPFAM" id="SSF47473">
    <property type="entry name" value="EF-hand"/>
    <property type="match status" value="1"/>
</dbReference>
<dbReference type="GO" id="GO:0004722">
    <property type="term" value="F:protein serine/threonine phosphatase activity"/>
    <property type="evidence" value="ECO:0007669"/>
    <property type="project" value="UniProtKB-EC"/>
</dbReference>
<evidence type="ECO:0000256" key="9">
    <source>
        <dbReference type="ARBA" id="ARBA00048336"/>
    </source>
</evidence>
<keyword evidence="7" id="KW-0464">Manganese</keyword>
<dbReference type="PROSITE" id="PS00018">
    <property type="entry name" value="EF_HAND_1"/>
    <property type="match status" value="2"/>
</dbReference>
<feature type="compositionally biased region" description="Low complexity" evidence="11">
    <location>
        <begin position="113"/>
        <end position="122"/>
    </location>
</feature>
<dbReference type="EC" id="3.1.3.16" evidence="10"/>
<dbReference type="InterPro" id="IPR013235">
    <property type="entry name" value="PPP_dom"/>
</dbReference>
<keyword evidence="13" id="KW-1185">Reference proteome</keyword>
<dbReference type="CDD" id="cd00051">
    <property type="entry name" value="EFh"/>
    <property type="match status" value="1"/>
</dbReference>
<dbReference type="Gene3D" id="1.10.238.10">
    <property type="entry name" value="EF-hand"/>
    <property type="match status" value="1"/>
</dbReference>
<keyword evidence="5 10" id="KW-0378">Hydrolase</keyword>
<reference evidence="14" key="1">
    <citation type="submission" date="2016-11" db="UniProtKB">
        <authorList>
            <consortium name="WormBaseParasite"/>
        </authorList>
    </citation>
    <scope>IDENTIFICATION</scope>
</reference>
<evidence type="ECO:0000256" key="1">
    <source>
        <dbReference type="ARBA" id="ARBA00001936"/>
    </source>
</evidence>
<dbReference type="SUPFAM" id="SSF56300">
    <property type="entry name" value="Metallo-dependent phosphatases"/>
    <property type="match status" value="1"/>
</dbReference>
<dbReference type="InterPro" id="IPR012008">
    <property type="entry name" value="Ser/Thr-Pase_EF-hand_contain"/>
</dbReference>
<evidence type="ECO:0000256" key="10">
    <source>
        <dbReference type="RuleBase" id="RU004273"/>
    </source>
</evidence>
<dbReference type="PROSITE" id="PS50222">
    <property type="entry name" value="EF_HAND_2"/>
    <property type="match status" value="3"/>
</dbReference>
<dbReference type="WBParaSite" id="maker-uti_cns_0019088-snap-gene-0.2-mRNA-1">
    <property type="protein sequence ID" value="maker-uti_cns_0019088-snap-gene-0.2-mRNA-1"/>
    <property type="gene ID" value="maker-uti_cns_0019088-snap-gene-0.2"/>
</dbReference>
<evidence type="ECO:0000313" key="14">
    <source>
        <dbReference type="WBParaSite" id="maker-uti_cns_0019088-snap-gene-0.2-mRNA-1"/>
    </source>
</evidence>
<feature type="domain" description="EF-hand" evidence="12">
    <location>
        <begin position="681"/>
        <end position="716"/>
    </location>
</feature>
<dbReference type="GO" id="GO:0005509">
    <property type="term" value="F:calcium ion binding"/>
    <property type="evidence" value="ECO:0007669"/>
    <property type="project" value="InterPro"/>
</dbReference>
<dbReference type="Pfam" id="PF13499">
    <property type="entry name" value="EF-hand_7"/>
    <property type="match status" value="1"/>
</dbReference>
<comment type="similarity">
    <text evidence="2 10">Belongs to the PPP phosphatase family.</text>
</comment>
<dbReference type="InterPro" id="IPR018247">
    <property type="entry name" value="EF_Hand_1_Ca_BS"/>
</dbReference>